<protein>
    <submittedName>
        <fullName evidence="3">Glycosyl transferase</fullName>
    </submittedName>
</protein>
<dbReference type="GO" id="GO:0016757">
    <property type="term" value="F:glycosyltransferase activity"/>
    <property type="evidence" value="ECO:0007669"/>
    <property type="project" value="InterPro"/>
</dbReference>
<keyword evidence="3" id="KW-0808">Transferase</keyword>
<reference evidence="3 4" key="1">
    <citation type="submission" date="2018-05" db="EMBL/GenBank/DDBJ databases">
        <title>Reference genomes for bee gut microbiota database.</title>
        <authorList>
            <person name="Ellegaard K.M."/>
        </authorList>
    </citation>
    <scope>NUCLEOTIDE SEQUENCE [LARGE SCALE GENOMIC DNA]</scope>
    <source>
        <strain evidence="3 4">ESL0284</strain>
    </source>
</reference>
<dbReference type="SUPFAM" id="SSF53756">
    <property type="entry name" value="UDP-Glycosyltransferase/glycogen phosphorylase"/>
    <property type="match status" value="1"/>
</dbReference>
<dbReference type="PANTHER" id="PTHR12526">
    <property type="entry name" value="GLYCOSYLTRANSFERASE"/>
    <property type="match status" value="1"/>
</dbReference>
<sequence length="390" mass="44062">MENKPVILQVLPALGTGGVERGTVDMAKAIIQAGGIAIVASEDGIWQHYLEKIGAIYIHLPLSSKNPWIIWKNHYALIKIIQYYKVDIVHARSRAPAWSAWLAVKKCHIRFVTTWHGVFQAKWFGKRWYNQVMTKGEKVIAISHYIANHLQQEYHVNQQKLCIIPRGVDLTIFDPSLPLGNRISSLAQSWGISEEQKILLLPGRITEWKGHKLLLQAFAELKFNHPNWICIFVGPAKEKDHFLKELLALADYLKIKNSIYFVGNSQDMPAVYALANIVVVPSLKPEPFGRVVIEAQAMEKPVVVANHGGAAETVEENVTGYLFKPGSVNNLVFVLDQLMEKTDADLNWIGRLAREAVQKKYTLQQMQCKTLSVYNEILPAENKLKINDVS</sequence>
<dbReference type="InterPro" id="IPR028098">
    <property type="entry name" value="Glyco_trans_4-like_N"/>
</dbReference>
<feature type="domain" description="Glycosyl transferase family 1" evidence="1">
    <location>
        <begin position="188"/>
        <end position="348"/>
    </location>
</feature>
<dbReference type="RefSeq" id="WP_110438324.1">
    <property type="nucleotide sequence ID" value="NZ_CP046393.1"/>
</dbReference>
<dbReference type="AlphaFoldDB" id="A0A318MYE4"/>
<comment type="caution">
    <text evidence="3">The sequence shown here is derived from an EMBL/GenBank/DDBJ whole genome shotgun (WGS) entry which is preliminary data.</text>
</comment>
<dbReference type="InterPro" id="IPR001296">
    <property type="entry name" value="Glyco_trans_1"/>
</dbReference>
<dbReference type="Pfam" id="PF00534">
    <property type="entry name" value="Glycos_transf_1"/>
    <property type="match status" value="1"/>
</dbReference>
<dbReference type="EMBL" id="QGLT01000001">
    <property type="protein sequence ID" value="PXZ01805.1"/>
    <property type="molecule type" value="Genomic_DNA"/>
</dbReference>
<evidence type="ECO:0000259" key="1">
    <source>
        <dbReference type="Pfam" id="PF00534"/>
    </source>
</evidence>
<name>A0A318MYE4_9PROT</name>
<keyword evidence="4" id="KW-1185">Reference proteome</keyword>
<feature type="domain" description="Glycosyltransferase subfamily 4-like N-terminal" evidence="2">
    <location>
        <begin position="17"/>
        <end position="170"/>
    </location>
</feature>
<organism evidence="3 4">
    <name type="scientific">Commensalibacter melissae</name>
    <dbReference type="NCBI Taxonomy" id="2070537"/>
    <lineage>
        <taxon>Bacteria</taxon>
        <taxon>Pseudomonadati</taxon>
        <taxon>Pseudomonadota</taxon>
        <taxon>Alphaproteobacteria</taxon>
        <taxon>Acetobacterales</taxon>
        <taxon>Acetobacteraceae</taxon>
    </lineage>
</organism>
<dbReference type="OrthoDB" id="5147801at2"/>
<gene>
    <name evidence="3" type="ORF">DK869_02045</name>
</gene>
<accession>A0A318MYE4</accession>
<dbReference type="CDD" id="cd03819">
    <property type="entry name" value="GT4_WavL-like"/>
    <property type="match status" value="1"/>
</dbReference>
<proteinExistence type="predicted"/>
<dbReference type="Gene3D" id="3.40.50.2000">
    <property type="entry name" value="Glycogen Phosphorylase B"/>
    <property type="match status" value="2"/>
</dbReference>
<evidence type="ECO:0000313" key="3">
    <source>
        <dbReference type="EMBL" id="PXZ01805.1"/>
    </source>
</evidence>
<evidence type="ECO:0000313" key="4">
    <source>
        <dbReference type="Proteomes" id="UP000247565"/>
    </source>
</evidence>
<dbReference type="Proteomes" id="UP000247565">
    <property type="component" value="Unassembled WGS sequence"/>
</dbReference>
<dbReference type="Pfam" id="PF13439">
    <property type="entry name" value="Glyco_transf_4"/>
    <property type="match status" value="1"/>
</dbReference>
<evidence type="ECO:0000259" key="2">
    <source>
        <dbReference type="Pfam" id="PF13439"/>
    </source>
</evidence>